<feature type="transmembrane region" description="Helical" evidence="6">
    <location>
        <begin position="436"/>
        <end position="453"/>
    </location>
</feature>
<keyword evidence="4 6" id="KW-1133">Transmembrane helix</keyword>
<feature type="transmembrane region" description="Helical" evidence="6">
    <location>
        <begin position="130"/>
        <end position="154"/>
    </location>
</feature>
<dbReference type="Pfam" id="PF00860">
    <property type="entry name" value="Xan_ur_permease"/>
    <property type="match status" value="2"/>
</dbReference>
<evidence type="ECO:0008006" key="9">
    <source>
        <dbReference type="Google" id="ProtNLM"/>
    </source>
</evidence>
<dbReference type="Proteomes" id="UP001188597">
    <property type="component" value="Unassembled WGS sequence"/>
</dbReference>
<dbReference type="GO" id="GO:0022857">
    <property type="term" value="F:transmembrane transporter activity"/>
    <property type="evidence" value="ECO:0007669"/>
    <property type="project" value="InterPro"/>
</dbReference>
<name>A0AA88WHS2_9ASTE</name>
<feature type="transmembrane region" description="Helical" evidence="6">
    <location>
        <begin position="405"/>
        <end position="424"/>
    </location>
</feature>
<organism evidence="7 8">
    <name type="scientific">Escallonia herrerae</name>
    <dbReference type="NCBI Taxonomy" id="1293975"/>
    <lineage>
        <taxon>Eukaryota</taxon>
        <taxon>Viridiplantae</taxon>
        <taxon>Streptophyta</taxon>
        <taxon>Embryophyta</taxon>
        <taxon>Tracheophyta</taxon>
        <taxon>Spermatophyta</taxon>
        <taxon>Magnoliopsida</taxon>
        <taxon>eudicotyledons</taxon>
        <taxon>Gunneridae</taxon>
        <taxon>Pentapetalae</taxon>
        <taxon>asterids</taxon>
        <taxon>campanulids</taxon>
        <taxon>Escalloniales</taxon>
        <taxon>Escalloniaceae</taxon>
        <taxon>Escallonia</taxon>
    </lineage>
</organism>
<evidence type="ECO:0000256" key="1">
    <source>
        <dbReference type="ARBA" id="ARBA00004141"/>
    </source>
</evidence>
<evidence type="ECO:0000256" key="2">
    <source>
        <dbReference type="ARBA" id="ARBA00008821"/>
    </source>
</evidence>
<evidence type="ECO:0000256" key="6">
    <source>
        <dbReference type="SAM" id="Phobius"/>
    </source>
</evidence>
<feature type="transmembrane region" description="Helical" evidence="6">
    <location>
        <begin position="196"/>
        <end position="214"/>
    </location>
</feature>
<comment type="caution">
    <text evidence="7">The sequence shown here is derived from an EMBL/GenBank/DDBJ whole genome shotgun (WGS) entry which is preliminary data.</text>
</comment>
<keyword evidence="5 6" id="KW-0472">Membrane</keyword>
<reference evidence="7" key="1">
    <citation type="submission" date="2022-12" db="EMBL/GenBank/DDBJ databases">
        <title>Draft genome assemblies for two species of Escallonia (Escalloniales).</title>
        <authorList>
            <person name="Chanderbali A."/>
            <person name="Dervinis C."/>
            <person name="Anghel I."/>
            <person name="Soltis D."/>
            <person name="Soltis P."/>
            <person name="Zapata F."/>
        </authorList>
    </citation>
    <scope>NUCLEOTIDE SEQUENCE</scope>
    <source>
        <strain evidence="7">UCBG64.0493</strain>
        <tissue evidence="7">Leaf</tissue>
    </source>
</reference>
<accession>A0AA88WHS2</accession>
<evidence type="ECO:0000313" key="8">
    <source>
        <dbReference type="Proteomes" id="UP001188597"/>
    </source>
</evidence>
<dbReference type="AlphaFoldDB" id="A0AA88WHS2"/>
<dbReference type="PANTHER" id="PTHR11119">
    <property type="entry name" value="XANTHINE-URACIL / VITAMIN C PERMEASE FAMILY MEMBER"/>
    <property type="match status" value="1"/>
</dbReference>
<dbReference type="EMBL" id="JAVXUP010000436">
    <property type="protein sequence ID" value="KAK3027912.1"/>
    <property type="molecule type" value="Genomic_DNA"/>
</dbReference>
<feature type="transmembrane region" description="Helical" evidence="6">
    <location>
        <begin position="234"/>
        <end position="256"/>
    </location>
</feature>
<proteinExistence type="inferred from homology"/>
<feature type="transmembrane region" description="Helical" evidence="6">
    <location>
        <begin position="475"/>
        <end position="494"/>
    </location>
</feature>
<feature type="transmembrane region" description="Helical" evidence="6">
    <location>
        <begin position="91"/>
        <end position="110"/>
    </location>
</feature>
<protein>
    <recommendedName>
        <fullName evidence="9">Nucleobase-ascorbate transporter 2</fullName>
    </recommendedName>
</protein>
<dbReference type="InterPro" id="IPR006043">
    <property type="entry name" value="NCS2"/>
</dbReference>
<evidence type="ECO:0000256" key="3">
    <source>
        <dbReference type="ARBA" id="ARBA00022692"/>
    </source>
</evidence>
<feature type="transmembrane region" description="Helical" evidence="6">
    <location>
        <begin position="377"/>
        <end position="399"/>
    </location>
</feature>
<comment type="similarity">
    <text evidence="2">Belongs to the nucleobase:cation symporter-2 (NCS2) (TC 2.A.40) family.</text>
</comment>
<evidence type="ECO:0000256" key="5">
    <source>
        <dbReference type="ARBA" id="ARBA00023136"/>
    </source>
</evidence>
<evidence type="ECO:0000256" key="4">
    <source>
        <dbReference type="ARBA" id="ARBA00022989"/>
    </source>
</evidence>
<feature type="transmembrane region" description="Helical" evidence="6">
    <location>
        <begin position="38"/>
        <end position="58"/>
    </location>
</feature>
<evidence type="ECO:0000313" key="7">
    <source>
        <dbReference type="EMBL" id="KAK3027912.1"/>
    </source>
</evidence>
<keyword evidence="3 6" id="KW-0812">Transmembrane</keyword>
<sequence>MAAPKAEEISHPPMDQLQGLEYCIDSNPSWGEAIFLGFQHYILALGTAVMIPTFLVPLMGGSDNDKVRVVQTLLFVEGINTFLQTLFGTRLPTVVGGSWAFIVPIISIIHDPSLAGILDPHSRFLNTMRAIQGALIVASSVQIILGYSQLWAIFSRYGSSSCIGGVRSVRQRLPRGMVIVSQLNHRELQSSFTNKFCYYWLTPIAHELFIRLGVAWKLYLKQFQTKQLPILERFALLISITVIWAYAHLLTASGAYKNRPELTQNNCRTDRANLISSAPWIKIPYPLQWGAPTFDAGHAFGMMAAVLVSLIESTGAYKAASRLASATPPPAHVLSRGIGWQGIGILLDGLFGTVTGSTVSVENVGLLGSTRVGSRRVIQISAGFMIFFSILGKFGALFASIPFTIFAAVYCVLFGLVASVGLSFLQFTNMNSMRNLFIIGVSFFLGLSIPEYFREYTAAALHGPAHTNAGWFNDFLNTIFLSSPTVALIVAVFLDNTLEFKDSARDRGMPWWAKFRTFKGDSRNEEFYTLPFNLNRFFPPS</sequence>
<gene>
    <name evidence="7" type="ORF">RJ639_040595</name>
</gene>
<keyword evidence="8" id="KW-1185">Reference proteome</keyword>
<dbReference type="GO" id="GO:0016020">
    <property type="term" value="C:membrane"/>
    <property type="evidence" value="ECO:0007669"/>
    <property type="project" value="UniProtKB-SubCell"/>
</dbReference>
<comment type="subcellular location">
    <subcellularLocation>
        <location evidence="1">Membrane</location>
        <topology evidence="1">Multi-pass membrane protein</topology>
    </subcellularLocation>
</comment>